<sequence length="48" mass="5079">MPLSVGIDHVITHLSHADRAGPALVTIAEPAARHGLALHDPQLDETFS</sequence>
<name>A0ABV5NZS6_9ACTN</name>
<comment type="caution">
    <text evidence="1">The sequence shown here is derived from an EMBL/GenBank/DDBJ whole genome shotgun (WGS) entry which is preliminary data.</text>
</comment>
<gene>
    <name evidence="1" type="ORF">ACFFR3_40210</name>
</gene>
<keyword evidence="2" id="KW-1185">Reference proteome</keyword>
<dbReference type="Proteomes" id="UP001589568">
    <property type="component" value="Unassembled WGS sequence"/>
</dbReference>
<dbReference type="EMBL" id="JBHMCF010000045">
    <property type="protein sequence ID" value="MFB9475752.1"/>
    <property type="molecule type" value="Genomic_DNA"/>
</dbReference>
<evidence type="ECO:0000313" key="1">
    <source>
        <dbReference type="EMBL" id="MFB9475752.1"/>
    </source>
</evidence>
<protein>
    <submittedName>
        <fullName evidence="1">Uncharacterized protein</fullName>
    </submittedName>
</protein>
<accession>A0ABV5NZS6</accession>
<evidence type="ECO:0000313" key="2">
    <source>
        <dbReference type="Proteomes" id="UP001589568"/>
    </source>
</evidence>
<dbReference type="RefSeq" id="WP_345394747.1">
    <property type="nucleotide sequence ID" value="NZ_BAAAXS010000001.1"/>
</dbReference>
<organism evidence="1 2">
    <name type="scientific">Nonomuraea salmonea</name>
    <dbReference type="NCBI Taxonomy" id="46181"/>
    <lineage>
        <taxon>Bacteria</taxon>
        <taxon>Bacillati</taxon>
        <taxon>Actinomycetota</taxon>
        <taxon>Actinomycetes</taxon>
        <taxon>Streptosporangiales</taxon>
        <taxon>Streptosporangiaceae</taxon>
        <taxon>Nonomuraea</taxon>
    </lineage>
</organism>
<proteinExistence type="predicted"/>
<reference evidence="1 2" key="1">
    <citation type="submission" date="2024-09" db="EMBL/GenBank/DDBJ databases">
        <authorList>
            <person name="Sun Q."/>
            <person name="Mori K."/>
        </authorList>
    </citation>
    <scope>NUCLEOTIDE SEQUENCE [LARGE SCALE GENOMIC DNA]</scope>
    <source>
        <strain evidence="1 2">JCM 3324</strain>
    </source>
</reference>